<dbReference type="EMBL" id="LNTB01000001">
    <property type="protein sequence ID" value="KSW11870.1"/>
    <property type="molecule type" value="Genomic_DNA"/>
</dbReference>
<dbReference type="OrthoDB" id="15246at2157"/>
<dbReference type="InterPro" id="IPR011060">
    <property type="entry name" value="RibuloseP-bd_barrel"/>
</dbReference>
<dbReference type="GO" id="GO:0006207">
    <property type="term" value="P:'de novo' pyrimidine nucleobase biosynthetic process"/>
    <property type="evidence" value="ECO:0007669"/>
    <property type="project" value="InterPro"/>
</dbReference>
<dbReference type="PANTHER" id="PTHR35039">
    <property type="entry name" value="3-KETO-L-GULONATE-6-PHOSPHATE DECARBOXYLASE SGBH-RELATED"/>
    <property type="match status" value="1"/>
</dbReference>
<keyword evidence="4" id="KW-1185">Reference proteome</keyword>
<evidence type="ECO:0000313" key="3">
    <source>
        <dbReference type="EMBL" id="KSW11870.1"/>
    </source>
</evidence>
<accession>A0A0V8RUZ5</accession>
<feature type="domain" description="Orotidine 5'-phosphate decarboxylase" evidence="2">
    <location>
        <begin position="16"/>
        <end position="223"/>
    </location>
</feature>
<reference evidence="3 4" key="1">
    <citation type="submission" date="2015-11" db="EMBL/GenBank/DDBJ databases">
        <title>Genome sequence of Pyrodictium occultum PL-19, a marine hyperthermophilic archaeon isolated from Volcano, Italy.</title>
        <authorList>
            <person name="Utturkar S."/>
            <person name="Huber H."/>
            <person name="Leptihn S."/>
            <person name="Brown S."/>
            <person name="Stetter K.O."/>
            <person name="Podar M."/>
        </authorList>
    </citation>
    <scope>NUCLEOTIDE SEQUENCE [LARGE SCALE GENOMIC DNA]</scope>
    <source>
        <strain evidence="3 4">PL-19</strain>
    </source>
</reference>
<dbReference type="GO" id="GO:0033982">
    <property type="term" value="F:3-dehydro-L-gulonate-6-phosphate decarboxylase activity"/>
    <property type="evidence" value="ECO:0007669"/>
    <property type="project" value="TreeGrafter"/>
</dbReference>
<evidence type="ECO:0000256" key="1">
    <source>
        <dbReference type="ARBA" id="ARBA00023239"/>
    </source>
</evidence>
<dbReference type="PANTHER" id="PTHR35039:SF3">
    <property type="entry name" value="3-KETO-L-GULONATE-6-PHOSPHATE DECARBOXYLASE SGBH-RELATED"/>
    <property type="match status" value="1"/>
</dbReference>
<dbReference type="InterPro" id="IPR001754">
    <property type="entry name" value="OMPdeCOase_dom"/>
</dbReference>
<gene>
    <name evidence="3" type="ORF">CF15_03460</name>
</gene>
<protein>
    <recommendedName>
        <fullName evidence="2">Orotidine 5'-phosphate decarboxylase domain-containing protein</fullName>
    </recommendedName>
</protein>
<dbReference type="AlphaFoldDB" id="A0A0V8RUZ5"/>
<comment type="caution">
    <text evidence="3">The sequence shown here is derived from an EMBL/GenBank/DDBJ whole genome shotgun (WGS) entry which is preliminary data.</text>
</comment>
<name>A0A0V8RUZ5_PYROC</name>
<dbReference type="GO" id="GO:0019854">
    <property type="term" value="P:L-ascorbic acid catabolic process"/>
    <property type="evidence" value="ECO:0007669"/>
    <property type="project" value="TreeGrafter"/>
</dbReference>
<dbReference type="Proteomes" id="UP000053352">
    <property type="component" value="Unassembled WGS sequence"/>
</dbReference>
<evidence type="ECO:0000259" key="2">
    <source>
        <dbReference type="SMART" id="SM00934"/>
    </source>
</evidence>
<dbReference type="STRING" id="2309.CF15_03460"/>
<evidence type="ECO:0000313" key="4">
    <source>
        <dbReference type="Proteomes" id="UP000053352"/>
    </source>
</evidence>
<dbReference type="Gene3D" id="3.20.20.70">
    <property type="entry name" value="Aldolase class I"/>
    <property type="match status" value="1"/>
</dbReference>
<sequence length="233" mass="24051">MYKPDVVSRLESEAPVLQVALDYTDLGDALGLAARLRGSLEGLWLAEAGTPLIKSEGLRSITLLSRVVSPNPVVADMKTADTGALEAGLAARAGASVTTVLACSLDETIAEAAREAHRYGAALAADLIAVRNPVERAEQLASLGVDIVEVHVGIDAQRALGMTAADLREAVRRIAERFPGLVAVAGGLNEKTAPAMVEAGASIIVVGGAITRSSDPAASARRIIEAVRRASRG</sequence>
<dbReference type="RefSeq" id="WP_058370548.1">
    <property type="nucleotide sequence ID" value="NZ_LNTB01000001.1"/>
</dbReference>
<dbReference type="SMART" id="SM00934">
    <property type="entry name" value="OMPdecase"/>
    <property type="match status" value="1"/>
</dbReference>
<dbReference type="GO" id="GO:0004590">
    <property type="term" value="F:orotidine-5'-phosphate decarboxylase activity"/>
    <property type="evidence" value="ECO:0007669"/>
    <property type="project" value="InterPro"/>
</dbReference>
<dbReference type="SUPFAM" id="SSF51366">
    <property type="entry name" value="Ribulose-phoshate binding barrel"/>
    <property type="match status" value="1"/>
</dbReference>
<keyword evidence="1" id="KW-0456">Lyase</keyword>
<dbReference type="InterPro" id="IPR013785">
    <property type="entry name" value="Aldolase_TIM"/>
</dbReference>
<organism evidence="3 4">
    <name type="scientific">Pyrodictium occultum</name>
    <dbReference type="NCBI Taxonomy" id="2309"/>
    <lineage>
        <taxon>Archaea</taxon>
        <taxon>Thermoproteota</taxon>
        <taxon>Thermoprotei</taxon>
        <taxon>Desulfurococcales</taxon>
        <taxon>Pyrodictiaceae</taxon>
        <taxon>Pyrodictium</taxon>
    </lineage>
</organism>
<dbReference type="Pfam" id="PF00215">
    <property type="entry name" value="OMPdecase"/>
    <property type="match status" value="1"/>
</dbReference>
<proteinExistence type="predicted"/>